<keyword evidence="5" id="KW-1185">Reference proteome</keyword>
<evidence type="ECO:0000313" key="4">
    <source>
        <dbReference type="EMBL" id="CAF4314806.1"/>
    </source>
</evidence>
<dbReference type="Proteomes" id="UP000682733">
    <property type="component" value="Unassembled WGS sequence"/>
</dbReference>
<accession>A0A814QPU6</accession>
<dbReference type="EMBL" id="CAJOBA010059315">
    <property type="protein sequence ID" value="CAF4314806.1"/>
    <property type="molecule type" value="Genomic_DNA"/>
</dbReference>
<name>A0A814QPU6_9BILA</name>
<gene>
    <name evidence="1" type="ORF">GPM918_LOCUS19768</name>
    <name evidence="2" type="ORF">OVA965_LOCUS38112</name>
    <name evidence="3" type="ORF">SRO942_LOCUS19765</name>
    <name evidence="4" type="ORF">TMI583_LOCUS39262</name>
</gene>
<reference evidence="1" key="1">
    <citation type="submission" date="2021-02" db="EMBL/GenBank/DDBJ databases">
        <authorList>
            <person name="Nowell W R."/>
        </authorList>
    </citation>
    <scope>NUCLEOTIDE SEQUENCE</scope>
</reference>
<sequence length="169" mass="19636">MGARMPLDSKQVVSETVRNGRVEGTEKLTYPTSVYQKRNINLSDNIIRSNRTLITNKSYILLIKRDAKDRLAFGHVQSGDSSGHKLALYTFLPRRPCRGKMFLEELVKKFCDDIEFDYQSNEDYADDNKRRSISEIIRFRRTLMIEPNNSINVKYAIAKMLRGIRIIVD</sequence>
<dbReference type="EMBL" id="CAJNOQ010006076">
    <property type="protein sequence ID" value="CAF1122578.1"/>
    <property type="molecule type" value="Genomic_DNA"/>
</dbReference>
<comment type="caution">
    <text evidence="1">The sequence shown here is derived from an EMBL/GenBank/DDBJ whole genome shotgun (WGS) entry which is preliminary data.</text>
</comment>
<dbReference type="Proteomes" id="UP000663829">
    <property type="component" value="Unassembled WGS sequence"/>
</dbReference>
<evidence type="ECO:0000313" key="3">
    <source>
        <dbReference type="EMBL" id="CAF3886149.1"/>
    </source>
</evidence>
<protein>
    <submittedName>
        <fullName evidence="1">Uncharacterized protein</fullName>
    </submittedName>
</protein>
<dbReference type="AlphaFoldDB" id="A0A814QPU6"/>
<organism evidence="1 5">
    <name type="scientific">Didymodactylos carnosus</name>
    <dbReference type="NCBI Taxonomy" id="1234261"/>
    <lineage>
        <taxon>Eukaryota</taxon>
        <taxon>Metazoa</taxon>
        <taxon>Spiralia</taxon>
        <taxon>Gnathifera</taxon>
        <taxon>Rotifera</taxon>
        <taxon>Eurotatoria</taxon>
        <taxon>Bdelloidea</taxon>
        <taxon>Philodinida</taxon>
        <taxon>Philodinidae</taxon>
        <taxon>Didymodactylos</taxon>
    </lineage>
</organism>
<evidence type="ECO:0000313" key="5">
    <source>
        <dbReference type="Proteomes" id="UP000663829"/>
    </source>
</evidence>
<dbReference type="Proteomes" id="UP000681722">
    <property type="component" value="Unassembled WGS sequence"/>
</dbReference>
<dbReference type="Proteomes" id="UP000677228">
    <property type="component" value="Unassembled WGS sequence"/>
</dbReference>
<dbReference type="EMBL" id="CAJNOK010037111">
    <property type="protein sequence ID" value="CAF1528104.1"/>
    <property type="molecule type" value="Genomic_DNA"/>
</dbReference>
<evidence type="ECO:0000313" key="2">
    <source>
        <dbReference type="EMBL" id="CAF1528104.1"/>
    </source>
</evidence>
<proteinExistence type="predicted"/>
<dbReference type="EMBL" id="CAJOBC010006076">
    <property type="protein sequence ID" value="CAF3886149.1"/>
    <property type="molecule type" value="Genomic_DNA"/>
</dbReference>
<evidence type="ECO:0000313" key="1">
    <source>
        <dbReference type="EMBL" id="CAF1122578.1"/>
    </source>
</evidence>